<dbReference type="PRINTS" id="PR00455">
    <property type="entry name" value="HTHTETR"/>
</dbReference>
<reference evidence="4 5" key="1">
    <citation type="submission" date="2020-08" db="EMBL/GenBank/DDBJ databases">
        <title>A novel species.</title>
        <authorList>
            <person name="Gao J."/>
        </authorList>
    </citation>
    <scope>NUCLEOTIDE SEQUENCE [LARGE SCALE GENOMIC DNA]</scope>
    <source>
        <strain evidence="4 5">CRXT-G-22</strain>
    </source>
</reference>
<dbReference type="EMBL" id="CP060828">
    <property type="protein sequence ID" value="QNP75225.1"/>
    <property type="molecule type" value="Genomic_DNA"/>
</dbReference>
<dbReference type="GO" id="GO:0003700">
    <property type="term" value="F:DNA-binding transcription factor activity"/>
    <property type="evidence" value="ECO:0007669"/>
    <property type="project" value="TreeGrafter"/>
</dbReference>
<dbReference type="SUPFAM" id="SSF46689">
    <property type="entry name" value="Homeodomain-like"/>
    <property type="match status" value="1"/>
</dbReference>
<feature type="domain" description="HTH tetR-type" evidence="3">
    <location>
        <begin position="7"/>
        <end position="67"/>
    </location>
</feature>
<gene>
    <name evidence="4" type="ORF">IAG44_41360</name>
</gene>
<accession>A0A7H0IR09</accession>
<dbReference type="SUPFAM" id="SSF48498">
    <property type="entry name" value="Tetracyclin repressor-like, C-terminal domain"/>
    <property type="match status" value="1"/>
</dbReference>
<evidence type="ECO:0000259" key="3">
    <source>
        <dbReference type="PROSITE" id="PS50977"/>
    </source>
</evidence>
<dbReference type="Proteomes" id="UP000516052">
    <property type="component" value="Chromosome"/>
</dbReference>
<dbReference type="KEGG" id="sroi:IAG44_41360"/>
<dbReference type="InterPro" id="IPR009057">
    <property type="entry name" value="Homeodomain-like_sf"/>
</dbReference>
<keyword evidence="1 2" id="KW-0238">DNA-binding</keyword>
<evidence type="ECO:0000256" key="2">
    <source>
        <dbReference type="PROSITE-ProRule" id="PRU00335"/>
    </source>
</evidence>
<proteinExistence type="predicted"/>
<feature type="DNA-binding region" description="H-T-H motif" evidence="2">
    <location>
        <begin position="30"/>
        <end position="49"/>
    </location>
</feature>
<keyword evidence="5" id="KW-1185">Reference proteome</keyword>
<dbReference type="InterPro" id="IPR036271">
    <property type="entry name" value="Tet_transcr_reg_TetR-rel_C_sf"/>
</dbReference>
<organism evidence="4 5">
    <name type="scientific">Streptomyces roseirectus</name>
    <dbReference type="NCBI Taxonomy" id="2768066"/>
    <lineage>
        <taxon>Bacteria</taxon>
        <taxon>Bacillati</taxon>
        <taxon>Actinomycetota</taxon>
        <taxon>Actinomycetes</taxon>
        <taxon>Kitasatosporales</taxon>
        <taxon>Streptomycetaceae</taxon>
        <taxon>Streptomyces</taxon>
    </lineage>
</organism>
<dbReference type="InterPro" id="IPR001647">
    <property type="entry name" value="HTH_TetR"/>
</dbReference>
<evidence type="ECO:0000256" key="1">
    <source>
        <dbReference type="ARBA" id="ARBA00023125"/>
    </source>
</evidence>
<dbReference type="PANTHER" id="PTHR30055">
    <property type="entry name" value="HTH-TYPE TRANSCRIPTIONAL REGULATOR RUTR"/>
    <property type="match status" value="1"/>
</dbReference>
<dbReference type="InterPro" id="IPR050109">
    <property type="entry name" value="HTH-type_TetR-like_transc_reg"/>
</dbReference>
<dbReference type="Pfam" id="PF00440">
    <property type="entry name" value="TetR_N"/>
    <property type="match status" value="1"/>
</dbReference>
<sequence>MPRKPAPGTRERILDVAADLFDRRGVHAVGMQQIIDGVGCGKQLLYREFPSKDHLVVAYLERSAQAWASTLARVCATVDAPEDQLVELVRAVQGMAPNTRGCPLRNTHAEFPDPGHPAHQVSLKHFQDVREQLRELARRTPAAHPDRLGDRIMLIIDGLYVSGSTLGPTGAGATAVGLAQDVVRAEIAAQAV</sequence>
<dbReference type="AlphaFoldDB" id="A0A7H0IR09"/>
<dbReference type="GO" id="GO:0000976">
    <property type="term" value="F:transcription cis-regulatory region binding"/>
    <property type="evidence" value="ECO:0007669"/>
    <property type="project" value="TreeGrafter"/>
</dbReference>
<dbReference type="PANTHER" id="PTHR30055:SF200">
    <property type="entry name" value="HTH-TYPE TRANSCRIPTIONAL REPRESSOR BDCR"/>
    <property type="match status" value="1"/>
</dbReference>
<evidence type="ECO:0000313" key="5">
    <source>
        <dbReference type="Proteomes" id="UP000516052"/>
    </source>
</evidence>
<name>A0A7H0IR09_9ACTN</name>
<evidence type="ECO:0000313" key="4">
    <source>
        <dbReference type="EMBL" id="QNP75225.1"/>
    </source>
</evidence>
<dbReference type="PROSITE" id="PS50977">
    <property type="entry name" value="HTH_TETR_2"/>
    <property type="match status" value="1"/>
</dbReference>
<dbReference type="RefSeq" id="WP_187752146.1">
    <property type="nucleotide sequence ID" value="NZ_CP060828.1"/>
</dbReference>
<protein>
    <submittedName>
        <fullName evidence="4">TetR/AcrR family transcriptional regulator</fullName>
    </submittedName>
</protein>
<dbReference type="Gene3D" id="1.10.357.10">
    <property type="entry name" value="Tetracycline Repressor, domain 2"/>
    <property type="match status" value="1"/>
</dbReference>